<dbReference type="InterPro" id="IPR058257">
    <property type="entry name" value="CorA-like_dom"/>
</dbReference>
<dbReference type="AlphaFoldDB" id="A0A194XAE5"/>
<evidence type="ECO:0000256" key="2">
    <source>
        <dbReference type="SAM" id="MobiDB-lite"/>
    </source>
</evidence>
<dbReference type="KEGG" id="psco:LY89DRAFT_585234"/>
<keyword evidence="3" id="KW-1133">Transmembrane helix</keyword>
<protein>
    <recommendedName>
        <fullName evidence="4">CorA-like transporter domain-containing protein</fullName>
    </recommendedName>
</protein>
<dbReference type="STRING" id="149040.A0A194XAE5"/>
<feature type="transmembrane region" description="Helical" evidence="3">
    <location>
        <begin position="390"/>
        <end position="414"/>
    </location>
</feature>
<proteinExistence type="predicted"/>
<sequence>MYTLTYHQVMPAFLDFIFPFGQQIYTRDFFFGGIRHENRLLDSDLGPDLPKLRRSGQEIRVCYSLKSVEKTDEPGEKHSPWSVRQTATYHSFDVETGSALWISVKGNDLIQDRVMTATENLGPDQRPFSTKERAFEEAMSIHLINCKWAGEQWRWYLNYLEEELQGGAGRRALSAKVVRERRPEEKEKLEFLRARSMSTKGTSKGRSGMTTFCQSPKPQPNRTRSASRESGAELDGHSQFSFDDSRDIQSLEDKTNEAIFVLNANIDVLGELKVYYHDLVVSQEHVKLFASNHNRVVERFGKQITSIINDLRMQITRAGALLRMLSDRKALVSLYGILNYRNAAASMTFAAKSQESANNMERMTRKMEELTVDMNELAQKTTQETVSMRIITLVTLFFLPGTFISTIMSTDIVRFQGPNGGPGPKTFQAEALKLYVYITLPMMLLTFAAWFLIYKLESRKADKKRRRKSLEKQTAENV</sequence>
<dbReference type="Pfam" id="PF26616">
    <property type="entry name" value="CorA-like"/>
    <property type="match status" value="1"/>
</dbReference>
<evidence type="ECO:0000313" key="5">
    <source>
        <dbReference type="EMBL" id="KUJ17136.1"/>
    </source>
</evidence>
<feature type="transmembrane region" description="Helical" evidence="3">
    <location>
        <begin position="434"/>
        <end position="456"/>
    </location>
</feature>
<feature type="coiled-coil region" evidence="1">
    <location>
        <begin position="353"/>
        <end position="380"/>
    </location>
</feature>
<dbReference type="GeneID" id="28819039"/>
<keyword evidence="3" id="KW-0472">Membrane</keyword>
<reference evidence="5 6" key="1">
    <citation type="submission" date="2015-10" db="EMBL/GenBank/DDBJ databases">
        <title>Full genome of DAOMC 229536 Phialocephala scopiformis, a fungal endophyte of spruce producing the potent anti-insectan compound rugulosin.</title>
        <authorList>
            <consortium name="DOE Joint Genome Institute"/>
            <person name="Walker A.K."/>
            <person name="Frasz S.L."/>
            <person name="Seifert K.A."/>
            <person name="Miller J.D."/>
            <person name="Mondo S.J."/>
            <person name="Labutti K."/>
            <person name="Lipzen A."/>
            <person name="Dockter R."/>
            <person name="Kennedy M."/>
            <person name="Grigoriev I.V."/>
            <person name="Spatafora J.W."/>
        </authorList>
    </citation>
    <scope>NUCLEOTIDE SEQUENCE [LARGE SCALE GENOMIC DNA]</scope>
    <source>
        <strain evidence="5 6">CBS 120377</strain>
    </source>
</reference>
<keyword evidence="3" id="KW-0812">Transmembrane</keyword>
<evidence type="ECO:0000313" key="6">
    <source>
        <dbReference type="Proteomes" id="UP000070700"/>
    </source>
</evidence>
<feature type="compositionally biased region" description="Basic and acidic residues" evidence="2">
    <location>
        <begin position="226"/>
        <end position="236"/>
    </location>
</feature>
<dbReference type="Gene3D" id="1.20.58.340">
    <property type="entry name" value="Magnesium transport protein CorA, transmembrane region"/>
    <property type="match status" value="1"/>
</dbReference>
<evidence type="ECO:0000256" key="3">
    <source>
        <dbReference type="SAM" id="Phobius"/>
    </source>
</evidence>
<feature type="compositionally biased region" description="Polar residues" evidence="2">
    <location>
        <begin position="196"/>
        <end position="224"/>
    </location>
</feature>
<name>A0A194XAE5_MOLSC</name>
<feature type="region of interest" description="Disordered" evidence="2">
    <location>
        <begin position="196"/>
        <end position="241"/>
    </location>
</feature>
<keyword evidence="6" id="KW-1185">Reference proteome</keyword>
<dbReference type="Proteomes" id="UP000070700">
    <property type="component" value="Unassembled WGS sequence"/>
</dbReference>
<dbReference type="InParanoid" id="A0A194XAE5"/>
<dbReference type="RefSeq" id="XP_018071491.1">
    <property type="nucleotide sequence ID" value="XM_018209313.1"/>
</dbReference>
<dbReference type="OrthoDB" id="5396681at2759"/>
<dbReference type="EMBL" id="KQ947415">
    <property type="protein sequence ID" value="KUJ17136.1"/>
    <property type="molecule type" value="Genomic_DNA"/>
</dbReference>
<organism evidence="5 6">
    <name type="scientific">Mollisia scopiformis</name>
    <name type="common">Conifer needle endophyte fungus</name>
    <name type="synonym">Phialocephala scopiformis</name>
    <dbReference type="NCBI Taxonomy" id="149040"/>
    <lineage>
        <taxon>Eukaryota</taxon>
        <taxon>Fungi</taxon>
        <taxon>Dikarya</taxon>
        <taxon>Ascomycota</taxon>
        <taxon>Pezizomycotina</taxon>
        <taxon>Leotiomycetes</taxon>
        <taxon>Helotiales</taxon>
        <taxon>Mollisiaceae</taxon>
        <taxon>Mollisia</taxon>
    </lineage>
</organism>
<evidence type="ECO:0000259" key="4">
    <source>
        <dbReference type="Pfam" id="PF26616"/>
    </source>
</evidence>
<gene>
    <name evidence="5" type="ORF">LY89DRAFT_585234</name>
</gene>
<evidence type="ECO:0000256" key="1">
    <source>
        <dbReference type="SAM" id="Coils"/>
    </source>
</evidence>
<accession>A0A194XAE5</accession>
<feature type="domain" description="CorA-like transporter" evidence="4">
    <location>
        <begin position="1"/>
        <end position="165"/>
    </location>
</feature>
<keyword evidence="1" id="KW-0175">Coiled coil</keyword>